<evidence type="ECO:0000256" key="3">
    <source>
        <dbReference type="ARBA" id="ARBA00022449"/>
    </source>
</evidence>
<feature type="transmembrane region" description="Helical" evidence="10">
    <location>
        <begin position="262"/>
        <end position="280"/>
    </location>
</feature>
<keyword evidence="2" id="KW-0813">Transport</keyword>
<evidence type="ECO:0000256" key="8">
    <source>
        <dbReference type="ARBA" id="ARBA00023136"/>
    </source>
</evidence>
<evidence type="ECO:0000256" key="5">
    <source>
        <dbReference type="ARBA" id="ARBA00022989"/>
    </source>
</evidence>
<keyword evidence="13" id="KW-1185">Reference proteome</keyword>
<evidence type="ECO:0000259" key="11">
    <source>
        <dbReference type="Pfam" id="PF00999"/>
    </source>
</evidence>
<keyword evidence="7" id="KW-0406">Ion transport</keyword>
<protein>
    <submittedName>
        <fullName evidence="12">Sodium:proton antiporter</fullName>
    </submittedName>
</protein>
<feature type="transmembrane region" description="Helical" evidence="10">
    <location>
        <begin position="212"/>
        <end position="228"/>
    </location>
</feature>
<comment type="subcellular location">
    <subcellularLocation>
        <location evidence="1">Membrane</location>
        <topology evidence="1">Multi-pass membrane protein</topology>
    </subcellularLocation>
</comment>
<feature type="transmembrane region" description="Helical" evidence="10">
    <location>
        <begin position="145"/>
        <end position="167"/>
    </location>
</feature>
<dbReference type="GO" id="GO:0016020">
    <property type="term" value="C:membrane"/>
    <property type="evidence" value="ECO:0007669"/>
    <property type="project" value="UniProtKB-SubCell"/>
</dbReference>
<sequence>MDVFLELALILIVAKLFGYLAVRLGFPAALGQLIGGIIIGPSILNLVAFDESVKLLADLGVVMLLFLAGLETDVEEFKHVGVQAFIVASLGVLVPFILGYLAAVAWGYSSIEAMFLGGVLTATSVGLTTSILMEMKKLRSRVGTTILAAAVVDDVLGIIVLTILVGINTRGSVYFKDLLIILGEVAVYFSLGLLVGHPAVKETLKLSERITLPETVTAFAIAIMLVFAYLAEQFQIAGITGAYLAGLLVASSDEAREVDRKFMTIGYSLFIPIFLVSIGIESDIRVLAHAGTFALIYAFLAIISKIIGCGFGAFVSKFKSIESLQIGVGMIPRMEVALIMANVALNEGVFDNGTFSIPVTMVLITTIVTPFLLKWAFSRE</sequence>
<evidence type="ECO:0000256" key="4">
    <source>
        <dbReference type="ARBA" id="ARBA00022692"/>
    </source>
</evidence>
<dbReference type="Pfam" id="PF00999">
    <property type="entry name" value="Na_H_Exchanger"/>
    <property type="match status" value="1"/>
</dbReference>
<evidence type="ECO:0000313" key="13">
    <source>
        <dbReference type="Proteomes" id="UP000250125"/>
    </source>
</evidence>
<organism evidence="12 13">
    <name type="scientific">Thermococcus siculi</name>
    <dbReference type="NCBI Taxonomy" id="72803"/>
    <lineage>
        <taxon>Archaea</taxon>
        <taxon>Methanobacteriati</taxon>
        <taxon>Methanobacteriota</taxon>
        <taxon>Thermococci</taxon>
        <taxon>Thermococcales</taxon>
        <taxon>Thermococcaceae</taxon>
        <taxon>Thermococcus</taxon>
    </lineage>
</organism>
<feature type="transmembrane region" description="Helical" evidence="10">
    <location>
        <begin position="6"/>
        <end position="22"/>
    </location>
</feature>
<dbReference type="InterPro" id="IPR038770">
    <property type="entry name" value="Na+/solute_symporter_sf"/>
</dbReference>
<dbReference type="GO" id="GO:0006814">
    <property type="term" value="P:sodium ion transport"/>
    <property type="evidence" value="ECO:0007669"/>
    <property type="project" value="UniProtKB-KW"/>
</dbReference>
<dbReference type="GO" id="GO:1902600">
    <property type="term" value="P:proton transmembrane transport"/>
    <property type="evidence" value="ECO:0007669"/>
    <property type="project" value="InterPro"/>
</dbReference>
<keyword evidence="6" id="KW-0915">Sodium</keyword>
<name>A0A2Z2MIM6_9EURY</name>
<feature type="transmembrane region" description="Helical" evidence="10">
    <location>
        <begin position="55"/>
        <end position="72"/>
    </location>
</feature>
<keyword evidence="5 10" id="KW-1133">Transmembrane helix</keyword>
<feature type="transmembrane region" description="Helical" evidence="10">
    <location>
        <begin position="286"/>
        <end position="314"/>
    </location>
</feature>
<feature type="transmembrane region" description="Helical" evidence="10">
    <location>
        <begin position="179"/>
        <end position="200"/>
    </location>
</feature>
<dbReference type="GeneID" id="33317173"/>
<feature type="transmembrane region" description="Helical" evidence="10">
    <location>
        <begin position="234"/>
        <end position="250"/>
    </location>
</feature>
<dbReference type="InterPro" id="IPR006153">
    <property type="entry name" value="Cation/H_exchanger_TM"/>
</dbReference>
<dbReference type="OrthoDB" id="12029at2157"/>
<dbReference type="GO" id="GO:0015297">
    <property type="term" value="F:antiporter activity"/>
    <property type="evidence" value="ECO:0007669"/>
    <property type="project" value="UniProtKB-KW"/>
</dbReference>
<feature type="transmembrane region" description="Helical" evidence="10">
    <location>
        <begin position="357"/>
        <end position="377"/>
    </location>
</feature>
<feature type="transmembrane region" description="Helical" evidence="10">
    <location>
        <begin position="29"/>
        <end position="49"/>
    </location>
</feature>
<keyword evidence="3" id="KW-0050">Antiport</keyword>
<evidence type="ECO:0000256" key="9">
    <source>
        <dbReference type="ARBA" id="ARBA00023201"/>
    </source>
</evidence>
<dbReference type="PANTHER" id="PTHR43562">
    <property type="entry name" value="NAPA-TYPE SODIUM/HYDROGEN ANTIPORTER"/>
    <property type="match status" value="1"/>
</dbReference>
<dbReference type="RefSeq" id="WP_088855489.1">
    <property type="nucleotide sequence ID" value="NZ_CP015103.1"/>
</dbReference>
<dbReference type="Gene3D" id="1.20.1530.20">
    <property type="match status" value="1"/>
</dbReference>
<dbReference type="Proteomes" id="UP000250125">
    <property type="component" value="Chromosome"/>
</dbReference>
<feature type="transmembrane region" description="Helical" evidence="10">
    <location>
        <begin position="114"/>
        <end position="133"/>
    </location>
</feature>
<accession>A0A2Z2MIM6</accession>
<reference evidence="12 13" key="1">
    <citation type="submission" date="2016-04" db="EMBL/GenBank/DDBJ databases">
        <title>Complete genome sequence of Thermococcus siculi type strain RG-20.</title>
        <authorList>
            <person name="Oger P.M."/>
        </authorList>
    </citation>
    <scope>NUCLEOTIDE SEQUENCE [LARGE SCALE GENOMIC DNA]</scope>
    <source>
        <strain evidence="12 13">RG-20</strain>
    </source>
</reference>
<keyword evidence="8 10" id="KW-0472">Membrane</keyword>
<evidence type="ECO:0000256" key="6">
    <source>
        <dbReference type="ARBA" id="ARBA00023053"/>
    </source>
</evidence>
<keyword evidence="9" id="KW-0739">Sodium transport</keyword>
<evidence type="ECO:0000256" key="1">
    <source>
        <dbReference type="ARBA" id="ARBA00004141"/>
    </source>
</evidence>
<proteinExistence type="predicted"/>
<dbReference type="EMBL" id="CP015103">
    <property type="protein sequence ID" value="ASJ08249.1"/>
    <property type="molecule type" value="Genomic_DNA"/>
</dbReference>
<evidence type="ECO:0000313" key="12">
    <source>
        <dbReference type="EMBL" id="ASJ08249.1"/>
    </source>
</evidence>
<keyword evidence="4 10" id="KW-0812">Transmembrane</keyword>
<evidence type="ECO:0000256" key="10">
    <source>
        <dbReference type="SAM" id="Phobius"/>
    </source>
</evidence>
<dbReference type="KEGG" id="tsl:A3L11_03005"/>
<feature type="domain" description="Cation/H+ exchanger transmembrane" evidence="11">
    <location>
        <begin position="13"/>
        <end position="377"/>
    </location>
</feature>
<dbReference type="AlphaFoldDB" id="A0A2Z2MIM6"/>
<gene>
    <name evidence="12" type="ORF">A3L11_03005</name>
</gene>
<dbReference type="PANTHER" id="PTHR43562:SF3">
    <property type="entry name" value="SODIUM ION_PROTON EXCHANGER (EUROFUNG)"/>
    <property type="match status" value="1"/>
</dbReference>
<evidence type="ECO:0000256" key="7">
    <source>
        <dbReference type="ARBA" id="ARBA00023065"/>
    </source>
</evidence>
<evidence type="ECO:0000256" key="2">
    <source>
        <dbReference type="ARBA" id="ARBA00022448"/>
    </source>
</evidence>
<feature type="transmembrane region" description="Helical" evidence="10">
    <location>
        <begin position="84"/>
        <end position="108"/>
    </location>
</feature>